<dbReference type="Pfam" id="PF05013">
    <property type="entry name" value="FGase"/>
    <property type="match status" value="1"/>
</dbReference>
<dbReference type="AlphaFoldDB" id="Q8D0E0"/>
<dbReference type="EMBL" id="AE017042">
    <property type="protein sequence ID" value="AAS61942.1"/>
    <property type="molecule type" value="Genomic_DNA"/>
</dbReference>
<protein>
    <submittedName>
        <fullName evidence="1">Histidine degradation enzyme</fullName>
    </submittedName>
    <submittedName>
        <fullName evidence="2">N-formylglutamate amidohydrolase</fullName>
    </submittedName>
</protein>
<dbReference type="HOGENOM" id="CLU_069318_0_0_6"/>
<dbReference type="EnsemblBacteria" id="AAS61942">
    <property type="protein sequence ID" value="AAS61942"/>
    <property type="gene ID" value="YP_1713"/>
</dbReference>
<reference evidence="2" key="2">
    <citation type="submission" date="2003-04" db="EMBL/GenBank/DDBJ databases">
        <authorList>
            <person name="Song Y."/>
            <person name="Tong Z."/>
            <person name="Wang L."/>
            <person name="Han Y."/>
            <person name="Zhang J."/>
            <person name="Pei D."/>
            <person name="Wang J."/>
            <person name="Zhou D."/>
            <person name="Han Y."/>
            <person name="Pang X."/>
            <person name="Zhai J."/>
            <person name="Chen F."/>
            <person name="Qin H."/>
            <person name="Wang J."/>
            <person name="Li S."/>
            <person name="Guo Z."/>
            <person name="Ye C."/>
            <person name="Du Z."/>
            <person name="Lin W."/>
            <person name="Wang J."/>
            <person name="Yu J."/>
            <person name="Yang H."/>
            <person name="Wang J."/>
            <person name="Huang P."/>
            <person name="Yang R."/>
        </authorList>
    </citation>
    <scope>NUCLEOTIDE SEQUENCE</scope>
    <source>
        <strain evidence="2">91001</strain>
    </source>
</reference>
<accession>Q8D0E0</accession>
<dbReference type="NCBIfam" id="TIGR02017">
    <property type="entry name" value="hutG_amidohyd"/>
    <property type="match status" value="1"/>
</dbReference>
<dbReference type="Gene3D" id="3.40.630.40">
    <property type="entry name" value="Zn-dependent exopeptidases"/>
    <property type="match status" value="1"/>
</dbReference>
<evidence type="ECO:0000313" key="4">
    <source>
        <dbReference type="Proteomes" id="UP000002490"/>
    </source>
</evidence>
<evidence type="ECO:0000313" key="2">
    <source>
        <dbReference type="EMBL" id="AAS61942.1"/>
    </source>
</evidence>
<dbReference type="KEGG" id="ypk:y2341"/>
<sequence length="297" mass="33553">MALITPSRVSLLVRRAITCHCRIPRRSTPMNLTDSYYFQGGKIPLLISIPHAGTRLTPAVEAGLTAAAQPLSDTDWHIHRLYDFAREMGASVLIGQYSRLVVDLNRPQDDQPLYATATTGLFPETLFDGRACFEAGKTPSPNERQSYLTHIWQPYHQRLQQELARLSAQFGYALLLDAHSIASVIPRLFDGQLPDLNIGTNDNASCLLSLTEQLIACCQRQTAFSHVLNGRFKGGYITRTYGLPQNHHHAVQLELAQLNYMSETEPYAYRPDRAIHLQQLLQQFITTMLTWGEQTYR</sequence>
<dbReference type="KEGG" id="ypm:YP_1713"/>
<dbReference type="InterPro" id="IPR007709">
    <property type="entry name" value="N-FG_amidohydro"/>
</dbReference>
<dbReference type="SUPFAM" id="SSF53187">
    <property type="entry name" value="Zn-dependent exopeptidases"/>
    <property type="match status" value="1"/>
</dbReference>
<evidence type="ECO:0000313" key="1">
    <source>
        <dbReference type="EMBL" id="AAM85900.1"/>
    </source>
</evidence>
<reference evidence="2" key="4">
    <citation type="submission" date="2016-05" db="EMBL/GenBank/DDBJ databases">
        <title>Reannotation of Yersinia pestis strain 91001 based on omics data.</title>
        <authorList>
            <person name="Yiqing M."/>
        </authorList>
    </citation>
    <scope>NUCLEOTIDE SEQUENCE</scope>
    <source>
        <strain evidence="2">91001</strain>
    </source>
</reference>
<reference evidence="3" key="3">
    <citation type="journal article" date="2004" name="DNA Res.">
        <title>Complete genome sequence of Yersinia pestis strain 91001, an isolate avirulent to humans.</title>
        <authorList>
            <person name="Song Y."/>
            <person name="Tong Z."/>
            <person name="Wang J."/>
            <person name="Wang L."/>
            <person name="Guo Z."/>
            <person name="Han Y."/>
            <person name="Zhang J."/>
            <person name="Pei D."/>
            <person name="Zhou D."/>
            <person name="Qin H."/>
            <person name="Pang X."/>
            <person name="Han Y."/>
            <person name="Zhai J."/>
            <person name="Li M."/>
            <person name="Cui B."/>
            <person name="Qi Z."/>
            <person name="Jin L."/>
            <person name="Dai R."/>
            <person name="Chen F."/>
            <person name="Li S."/>
            <person name="Ye C."/>
            <person name="Du Z."/>
            <person name="Lin W."/>
            <person name="Wang J."/>
            <person name="Yu J."/>
            <person name="Yang H."/>
            <person name="Wang J."/>
            <person name="Huang P."/>
            <person name="Yang R."/>
        </authorList>
    </citation>
    <scope>NUCLEOTIDE SEQUENCE [LARGE SCALE GENOMIC DNA]</scope>
    <source>
        <strain evidence="3">91001 / Biovar Mediaevalis</strain>
    </source>
</reference>
<dbReference type="Proteomes" id="UP000002490">
    <property type="component" value="Chromosome"/>
</dbReference>
<proteinExistence type="predicted"/>
<organism evidence="1 4">
    <name type="scientific">Yersinia pestis</name>
    <dbReference type="NCBI Taxonomy" id="632"/>
    <lineage>
        <taxon>Bacteria</taxon>
        <taxon>Pseudomonadati</taxon>
        <taxon>Pseudomonadota</taxon>
        <taxon>Gammaproteobacteria</taxon>
        <taxon>Enterobacterales</taxon>
        <taxon>Yersiniaceae</taxon>
        <taxon>Yersinia</taxon>
    </lineage>
</organism>
<dbReference type="DNASU" id="1147288"/>
<gene>
    <name evidence="2" type="primary">hutG</name>
    <name evidence="1" type="ordered locus">y2341</name>
    <name evidence="2" type="ordered locus">YP_1713</name>
</gene>
<dbReference type="Proteomes" id="UP000001019">
    <property type="component" value="Chromosome"/>
</dbReference>
<dbReference type="InterPro" id="IPR010247">
    <property type="entry name" value="HutG_amidohyd"/>
</dbReference>
<evidence type="ECO:0000313" key="3">
    <source>
        <dbReference type="Proteomes" id="UP000001019"/>
    </source>
</evidence>
<reference evidence="1 4" key="1">
    <citation type="journal article" date="2002" name="J. Bacteriol.">
        <title>Genome sequence of Yersinia pestis KIM.</title>
        <authorList>
            <person name="Deng W."/>
            <person name="Burland V."/>
            <person name="Plunkett G.III."/>
            <person name="Boutin A."/>
            <person name="Mayhew G.F."/>
            <person name="Liss P."/>
            <person name="Perna N.T."/>
            <person name="Rose D.J."/>
            <person name="Mau B."/>
            <person name="Zhou S."/>
            <person name="Schwartz D.C."/>
            <person name="Fetherston J.D."/>
            <person name="Lindler L.E."/>
            <person name="Brubaker R.R."/>
            <person name="Plana G.V."/>
            <person name="Straley S.C."/>
            <person name="McDonough K.A."/>
            <person name="Nilles M.L."/>
            <person name="Matson J.S."/>
            <person name="Blattner F.R."/>
            <person name="Perry R.D."/>
        </authorList>
    </citation>
    <scope>NUCLEOTIDE SEQUENCE [LARGE SCALE GENOMIC DNA]</scope>
    <source>
        <strain evidence="1">KIM</strain>
        <strain evidence="4">KIM10+ / Biovar Mediaevalis</strain>
    </source>
</reference>
<accession>Q74UK1</accession>
<dbReference type="EMBL" id="AE009952">
    <property type="protein sequence ID" value="AAM85900.1"/>
    <property type="molecule type" value="Genomic_DNA"/>
</dbReference>
<name>Q8D0E0_YERPE</name>